<dbReference type="HAMAP" id="MF_01326_B">
    <property type="entry name" value="Ribosomal_uL24_B"/>
    <property type="match status" value="1"/>
</dbReference>
<evidence type="ECO:0000256" key="5">
    <source>
        <dbReference type="ARBA" id="ARBA00023274"/>
    </source>
</evidence>
<dbReference type="GO" id="GO:0005840">
    <property type="term" value="C:ribosome"/>
    <property type="evidence" value="ECO:0007669"/>
    <property type="project" value="UniProtKB-KW"/>
</dbReference>
<dbReference type="Pfam" id="PF17136">
    <property type="entry name" value="ribosomal_L24"/>
    <property type="match status" value="1"/>
</dbReference>
<dbReference type="GO" id="GO:0003735">
    <property type="term" value="F:structural constituent of ribosome"/>
    <property type="evidence" value="ECO:0007669"/>
    <property type="project" value="InterPro"/>
</dbReference>
<dbReference type="OrthoDB" id="9807419at2"/>
<dbReference type="InterPro" id="IPR003256">
    <property type="entry name" value="Ribosomal_uL24"/>
</dbReference>
<keyword evidence="2 8" id="KW-0699">rRNA-binding</keyword>
<dbReference type="SMART" id="SM00739">
    <property type="entry name" value="KOW"/>
    <property type="match status" value="1"/>
</dbReference>
<protein>
    <recommendedName>
        <fullName evidence="6 8">Large ribosomal subunit protein uL24</fullName>
    </recommendedName>
</protein>
<accession>A0A059FCC9</accession>
<evidence type="ECO:0000256" key="7">
    <source>
        <dbReference type="ARBA" id="ARBA00058688"/>
    </source>
</evidence>
<dbReference type="GO" id="GO:1990904">
    <property type="term" value="C:ribonucleoprotein complex"/>
    <property type="evidence" value="ECO:0007669"/>
    <property type="project" value="UniProtKB-KW"/>
</dbReference>
<comment type="function">
    <text evidence="8">One of two assembly initiator proteins, it binds directly to the 5'-end of the 23S rRNA, where it nucleates assembly of the 50S subunit.</text>
</comment>
<dbReference type="PANTHER" id="PTHR12903">
    <property type="entry name" value="MITOCHONDRIAL RIBOSOMAL PROTEIN L24"/>
    <property type="match status" value="1"/>
</dbReference>
<proteinExistence type="inferred from homology"/>
<dbReference type="GO" id="GO:0006412">
    <property type="term" value="P:translation"/>
    <property type="evidence" value="ECO:0007669"/>
    <property type="project" value="UniProtKB-UniRule"/>
</dbReference>
<dbReference type="Gene3D" id="2.30.30.30">
    <property type="match status" value="1"/>
</dbReference>
<dbReference type="PATRIC" id="fig|1280952.3.peg.2296"/>
<keyword evidence="12" id="KW-1185">Reference proteome</keyword>
<dbReference type="Pfam" id="PF00467">
    <property type="entry name" value="KOW"/>
    <property type="match status" value="1"/>
</dbReference>
<evidence type="ECO:0000256" key="4">
    <source>
        <dbReference type="ARBA" id="ARBA00022980"/>
    </source>
</evidence>
<dbReference type="NCBIfam" id="TIGR01079">
    <property type="entry name" value="rplX_bact"/>
    <property type="match status" value="1"/>
</dbReference>
<dbReference type="InterPro" id="IPR008991">
    <property type="entry name" value="Translation_prot_SH3-like_sf"/>
</dbReference>
<dbReference type="STRING" id="1280952.HJA_11480"/>
<dbReference type="InterPro" id="IPR014722">
    <property type="entry name" value="Rib_uL2_dom2"/>
</dbReference>
<dbReference type="InterPro" id="IPR041988">
    <property type="entry name" value="Ribosomal_uL24_KOW"/>
</dbReference>
<keyword evidence="4 8" id="KW-0689">Ribosomal protein</keyword>
<dbReference type="PROSITE" id="PS01108">
    <property type="entry name" value="RIBOSOMAL_L24"/>
    <property type="match status" value="1"/>
</dbReference>
<keyword evidence="5 8" id="KW-0687">Ribonucleoprotein</keyword>
<dbReference type="InterPro" id="IPR057264">
    <property type="entry name" value="Ribosomal_uL24_C"/>
</dbReference>
<dbReference type="InterPro" id="IPR005824">
    <property type="entry name" value="KOW"/>
</dbReference>
<gene>
    <name evidence="8 11" type="primary">rplX</name>
    <name evidence="11" type="ORF">HJA_11480</name>
</gene>
<dbReference type="SUPFAM" id="SSF50104">
    <property type="entry name" value="Translation proteins SH3-like domain"/>
    <property type="match status" value="1"/>
</dbReference>
<dbReference type="InterPro" id="IPR005825">
    <property type="entry name" value="Ribosomal_uL24_CS"/>
</dbReference>
<feature type="domain" description="KOW" evidence="10">
    <location>
        <begin position="4"/>
        <end position="31"/>
    </location>
</feature>
<evidence type="ECO:0000256" key="8">
    <source>
        <dbReference type="HAMAP-Rule" id="MF_01326"/>
    </source>
</evidence>
<evidence type="ECO:0000313" key="12">
    <source>
        <dbReference type="Proteomes" id="UP000024816"/>
    </source>
</evidence>
<comment type="function">
    <text evidence="7 8">One of the proteins that surrounds the polypeptide exit tunnel on the outside of the subunit.</text>
</comment>
<dbReference type="RefSeq" id="WP_035582270.1">
    <property type="nucleotide sequence ID" value="NZ_ARYJ01000006.1"/>
</dbReference>
<evidence type="ECO:0000256" key="1">
    <source>
        <dbReference type="ARBA" id="ARBA00010618"/>
    </source>
</evidence>
<name>A0A059FCC9_9PROT</name>
<reference evidence="11 12" key="1">
    <citation type="journal article" date="2014" name="Antonie Van Leeuwenhoek">
        <title>Hyphomonas beringensis sp. nov. and Hyphomonas chukchiensis sp. nov., isolated from surface seawater of the Bering Sea and Chukchi Sea.</title>
        <authorList>
            <person name="Li C."/>
            <person name="Lai Q."/>
            <person name="Li G."/>
            <person name="Dong C."/>
            <person name="Wang J."/>
            <person name="Liao Y."/>
            <person name="Shao Z."/>
        </authorList>
    </citation>
    <scope>NUCLEOTIDE SEQUENCE [LARGE SCALE GENOMIC DNA]</scope>
    <source>
        <strain evidence="11 12">VP2</strain>
    </source>
</reference>
<dbReference type="EMBL" id="ARYJ01000006">
    <property type="protein sequence ID" value="KCZ88201.1"/>
    <property type="molecule type" value="Genomic_DNA"/>
</dbReference>
<evidence type="ECO:0000256" key="9">
    <source>
        <dbReference type="RuleBase" id="RU003477"/>
    </source>
</evidence>
<comment type="subunit">
    <text evidence="8">Part of the 50S ribosomal subunit.</text>
</comment>
<evidence type="ECO:0000256" key="3">
    <source>
        <dbReference type="ARBA" id="ARBA00022884"/>
    </source>
</evidence>
<evidence type="ECO:0000259" key="10">
    <source>
        <dbReference type="SMART" id="SM00739"/>
    </source>
</evidence>
<comment type="similarity">
    <text evidence="1 8 9">Belongs to the universal ribosomal protein uL24 family.</text>
</comment>
<dbReference type="FunFam" id="2.30.30.30:FF:000004">
    <property type="entry name" value="50S ribosomal protein L24"/>
    <property type="match status" value="1"/>
</dbReference>
<dbReference type="GO" id="GO:0019843">
    <property type="term" value="F:rRNA binding"/>
    <property type="evidence" value="ECO:0007669"/>
    <property type="project" value="UniProtKB-UniRule"/>
</dbReference>
<evidence type="ECO:0000313" key="11">
    <source>
        <dbReference type="EMBL" id="KCZ88201.1"/>
    </source>
</evidence>
<dbReference type="Proteomes" id="UP000024816">
    <property type="component" value="Unassembled WGS sequence"/>
</dbReference>
<keyword evidence="3 8" id="KW-0694">RNA-binding</keyword>
<dbReference type="eggNOG" id="COG0198">
    <property type="taxonomic scope" value="Bacteria"/>
</dbReference>
<dbReference type="AlphaFoldDB" id="A0A059FCC9"/>
<comment type="caution">
    <text evidence="11">The sequence shown here is derived from an EMBL/GenBank/DDBJ whole genome shotgun (WGS) entry which is preliminary data.</text>
</comment>
<evidence type="ECO:0000256" key="6">
    <source>
        <dbReference type="ARBA" id="ARBA00035206"/>
    </source>
</evidence>
<organism evidence="11 12">
    <name type="scientific">Hyphomonas jannaschiana VP2</name>
    <dbReference type="NCBI Taxonomy" id="1280952"/>
    <lineage>
        <taxon>Bacteria</taxon>
        <taxon>Pseudomonadati</taxon>
        <taxon>Pseudomonadota</taxon>
        <taxon>Alphaproteobacteria</taxon>
        <taxon>Hyphomonadales</taxon>
        <taxon>Hyphomonadaceae</taxon>
        <taxon>Hyphomonas</taxon>
    </lineage>
</organism>
<evidence type="ECO:0000256" key="2">
    <source>
        <dbReference type="ARBA" id="ARBA00022730"/>
    </source>
</evidence>
<sequence length="105" mass="11376">MAAKIKKGDTVVVIAGRDKGTTGEVLKVIPDENRVVVRGVNVVKRHQKPSQMDAGGLKTFEAPVHVSNVALTDPRDGKAVRVGFKTDEHGRKTRYAKRSGESIDV</sequence>
<dbReference type="CDD" id="cd06089">
    <property type="entry name" value="KOW_RPL26"/>
    <property type="match status" value="1"/>
</dbReference>